<feature type="region of interest" description="Disordered" evidence="1">
    <location>
        <begin position="74"/>
        <end position="99"/>
    </location>
</feature>
<protein>
    <submittedName>
        <fullName evidence="3">MerR family transcriptional regulator</fullName>
    </submittedName>
</protein>
<gene>
    <name evidence="3" type="ORF">GKC30_07945</name>
</gene>
<feature type="compositionally biased region" description="Basic and acidic residues" evidence="1">
    <location>
        <begin position="74"/>
        <end position="84"/>
    </location>
</feature>
<dbReference type="GO" id="GO:0006355">
    <property type="term" value="P:regulation of DNA-templated transcription"/>
    <property type="evidence" value="ECO:0007669"/>
    <property type="project" value="InterPro"/>
</dbReference>
<dbReference type="AlphaFoldDB" id="A0A7K1KNI7"/>
<evidence type="ECO:0000313" key="4">
    <source>
        <dbReference type="Proteomes" id="UP000461162"/>
    </source>
</evidence>
<dbReference type="Proteomes" id="UP000461162">
    <property type="component" value="Unassembled WGS sequence"/>
</dbReference>
<feature type="domain" description="HTH merR-type" evidence="2">
    <location>
        <begin position="5"/>
        <end position="72"/>
    </location>
</feature>
<keyword evidence="4" id="KW-1185">Reference proteome</keyword>
<dbReference type="InterPro" id="IPR009061">
    <property type="entry name" value="DNA-bd_dom_put_sf"/>
</dbReference>
<feature type="region of interest" description="Disordered" evidence="1">
    <location>
        <begin position="169"/>
        <end position="234"/>
    </location>
</feature>
<feature type="compositionally biased region" description="Low complexity" evidence="1">
    <location>
        <begin position="169"/>
        <end position="179"/>
    </location>
</feature>
<dbReference type="InterPro" id="IPR000551">
    <property type="entry name" value="MerR-type_HTH_dom"/>
</dbReference>
<dbReference type="RefSeq" id="WP_155933816.1">
    <property type="nucleotide sequence ID" value="NZ_WODC01000004.1"/>
</dbReference>
<organism evidence="3 4">
    <name type="scientific">Pseudodesulfovibrio alkaliphilus</name>
    <dbReference type="NCBI Taxonomy" id="2661613"/>
    <lineage>
        <taxon>Bacteria</taxon>
        <taxon>Pseudomonadati</taxon>
        <taxon>Thermodesulfobacteriota</taxon>
        <taxon>Desulfovibrionia</taxon>
        <taxon>Desulfovibrionales</taxon>
        <taxon>Desulfovibrionaceae</taxon>
    </lineage>
</organism>
<evidence type="ECO:0000259" key="2">
    <source>
        <dbReference type="Pfam" id="PF13411"/>
    </source>
</evidence>
<dbReference type="Pfam" id="PF13411">
    <property type="entry name" value="MerR_1"/>
    <property type="match status" value="1"/>
</dbReference>
<name>A0A7K1KNI7_9BACT</name>
<evidence type="ECO:0000256" key="1">
    <source>
        <dbReference type="SAM" id="MobiDB-lite"/>
    </source>
</evidence>
<accession>A0A7K1KNI7</accession>
<evidence type="ECO:0000313" key="3">
    <source>
        <dbReference type="EMBL" id="MUM77560.1"/>
    </source>
</evidence>
<reference evidence="3 4" key="1">
    <citation type="submission" date="2019-11" db="EMBL/GenBank/DDBJ databases">
        <title>Pseudodesulfovibrio alkaliphilus, sp. nov., an alkaliphilic sulfate-reducing bacteria from mud volcano of Taman peninsula, Russia.</title>
        <authorList>
            <person name="Frolova A."/>
            <person name="Merkel A.Y."/>
            <person name="Slobodkin A.I."/>
        </authorList>
    </citation>
    <scope>NUCLEOTIDE SEQUENCE [LARGE SCALE GENOMIC DNA]</scope>
    <source>
        <strain evidence="3 4">F-1</strain>
    </source>
</reference>
<dbReference type="EMBL" id="WODC01000004">
    <property type="protein sequence ID" value="MUM77560.1"/>
    <property type="molecule type" value="Genomic_DNA"/>
</dbReference>
<dbReference type="GO" id="GO:0003677">
    <property type="term" value="F:DNA binding"/>
    <property type="evidence" value="ECO:0007669"/>
    <property type="project" value="InterPro"/>
</dbReference>
<comment type="caution">
    <text evidence="3">The sequence shown here is derived from an EMBL/GenBank/DDBJ whole genome shotgun (WGS) entry which is preliminary data.</text>
</comment>
<dbReference type="SUPFAM" id="SSF46955">
    <property type="entry name" value="Putative DNA-binding domain"/>
    <property type="match status" value="1"/>
</dbReference>
<dbReference type="Gene3D" id="1.10.1660.10">
    <property type="match status" value="1"/>
</dbReference>
<proteinExistence type="predicted"/>
<sequence>MEEAYTHKDLAALCKVSETTIKSYRRKFPGFIPVLTHGKPIRFRKEAADVCLRIRDCFDKGMSVNETRKTLKEHFRESPAERRRVAQPSRSEDASPEVAGAGVVSQEYLDKFFATAGQMMQGMAGLATAQAKAGQRLQALETAMQRLIEVQQRNNETFTLLLERTTPASDTLAASSSTDAGGGAGPKADSGGPTTPPPVRARKVVNVTSPGGGVKSYTLEKSEAPGATNSGRTALERPSDAFLNTPIVIRNDQGEFLGVPGRMSLGNFVEVMVREAEESGASLSDWHRDEDTWIFTMQTPGGDAHALHFVSTTTPRGNLVVLLDRLDVNGEQTSPRFLQEFFRQVKDKI</sequence>